<feature type="compositionally biased region" description="Basic and acidic residues" evidence="1">
    <location>
        <begin position="223"/>
        <end position="244"/>
    </location>
</feature>
<dbReference type="RefSeq" id="XP_009551317.1">
    <property type="nucleotide sequence ID" value="XM_009553022.1"/>
</dbReference>
<dbReference type="Pfam" id="PF14308">
    <property type="entry name" value="DnaJ-X"/>
    <property type="match status" value="1"/>
</dbReference>
<dbReference type="PROSITE" id="PS00636">
    <property type="entry name" value="DNAJ_1"/>
    <property type="match status" value="1"/>
</dbReference>
<sequence>MASSYSTIQSRPWQPCVSTSCSKCRYQLEFPVPSPTPRPATILNVRCCNCKEEFTHTFYPTQVLGGTTGRISDTPGSSSSQGQRKNGRKIGTQERPLETGYYDILGVAVDATPDDIKKSYRRLAIKHHPDKNRDDPHAEERFKEIAIAYQTLSDPELRRKYNEFGSKESAPEGGYVDPEEVFGAIFGGERFVPIIGHISLGKDMKTALQEADEAGPEGAVVQRDAKGREILSPEEKAKKDEKAKQVSAEKAAAREERVQELVRNLERKLGIFTESATGPNDKDVGESWRTICSLEAEDLKNESYGADLLHTIGFVYVSKAKHFLATNQTFLGVGGWLHNVQGKYHVFSETVSTLRAALELKAVFDQIQAAETAGNLSPEEKKRLEDQAAEKGIQALFKGTKLEVESVLRETCDRVLGDPSIPREKAHLRAVALQMLGQAYTSVRKEQDEAKEEAEYVRVETKSSRERASRPQ</sequence>
<dbReference type="InterPro" id="IPR001623">
    <property type="entry name" value="DnaJ_domain"/>
</dbReference>
<dbReference type="EMBL" id="KI925464">
    <property type="protein sequence ID" value="ETW76403.1"/>
    <property type="molecule type" value="Genomic_DNA"/>
</dbReference>
<dbReference type="Proteomes" id="UP000030671">
    <property type="component" value="Unassembled WGS sequence"/>
</dbReference>
<dbReference type="PANTHER" id="PTHR44924">
    <property type="entry name" value="DNAJ SUBFAMILY A MEMBER 2"/>
    <property type="match status" value="1"/>
</dbReference>
<dbReference type="CDD" id="cd06257">
    <property type="entry name" value="DnaJ"/>
    <property type="match status" value="1"/>
</dbReference>
<dbReference type="STRING" id="747525.W4JS86"/>
<dbReference type="eggNOG" id="KOG0691">
    <property type="taxonomic scope" value="Eukaryota"/>
</dbReference>
<gene>
    <name evidence="3" type="ORF">HETIRDRAFT_156700</name>
</gene>
<dbReference type="FunCoup" id="W4JS86">
    <property type="interactions" value="25"/>
</dbReference>
<dbReference type="PANTHER" id="PTHR44924:SF1">
    <property type="entry name" value="DNAJ SUBFAMILY A MEMBER 2"/>
    <property type="match status" value="1"/>
</dbReference>
<dbReference type="KEGG" id="hir:HETIRDRAFT_156700"/>
<dbReference type="InterPro" id="IPR018253">
    <property type="entry name" value="DnaJ_domain_CS"/>
</dbReference>
<proteinExistence type="predicted"/>
<accession>W4JS86</accession>
<feature type="domain" description="J" evidence="2">
    <location>
        <begin position="100"/>
        <end position="165"/>
    </location>
</feature>
<dbReference type="InParanoid" id="W4JS86"/>
<feature type="region of interest" description="Disordered" evidence="1">
    <location>
        <begin position="450"/>
        <end position="472"/>
    </location>
</feature>
<dbReference type="InterPro" id="IPR026894">
    <property type="entry name" value="DnaJ_X"/>
</dbReference>
<protein>
    <submittedName>
        <fullName evidence="3">Molecular chaperone, DnaJ superfamily</fullName>
    </submittedName>
</protein>
<dbReference type="Pfam" id="PF00226">
    <property type="entry name" value="DnaJ"/>
    <property type="match status" value="1"/>
</dbReference>
<evidence type="ECO:0000259" key="2">
    <source>
        <dbReference type="PROSITE" id="PS50076"/>
    </source>
</evidence>
<evidence type="ECO:0000313" key="3">
    <source>
        <dbReference type="EMBL" id="ETW76403.1"/>
    </source>
</evidence>
<dbReference type="PRINTS" id="PR00625">
    <property type="entry name" value="JDOMAIN"/>
</dbReference>
<dbReference type="PROSITE" id="PS50076">
    <property type="entry name" value="DNAJ_2"/>
    <property type="match status" value="1"/>
</dbReference>
<reference evidence="3 4" key="1">
    <citation type="journal article" date="2012" name="New Phytol.">
        <title>Insight into trade-off between wood decay and parasitism from the genome of a fungal forest pathogen.</title>
        <authorList>
            <person name="Olson A."/>
            <person name="Aerts A."/>
            <person name="Asiegbu F."/>
            <person name="Belbahri L."/>
            <person name="Bouzid O."/>
            <person name="Broberg A."/>
            <person name="Canback B."/>
            <person name="Coutinho P.M."/>
            <person name="Cullen D."/>
            <person name="Dalman K."/>
            <person name="Deflorio G."/>
            <person name="van Diepen L.T."/>
            <person name="Dunand C."/>
            <person name="Duplessis S."/>
            <person name="Durling M."/>
            <person name="Gonthier P."/>
            <person name="Grimwood J."/>
            <person name="Fossdal C.G."/>
            <person name="Hansson D."/>
            <person name="Henrissat B."/>
            <person name="Hietala A."/>
            <person name="Himmelstrand K."/>
            <person name="Hoffmeister D."/>
            <person name="Hogberg N."/>
            <person name="James T.Y."/>
            <person name="Karlsson M."/>
            <person name="Kohler A."/>
            <person name="Kues U."/>
            <person name="Lee Y.H."/>
            <person name="Lin Y.C."/>
            <person name="Lind M."/>
            <person name="Lindquist E."/>
            <person name="Lombard V."/>
            <person name="Lucas S."/>
            <person name="Lunden K."/>
            <person name="Morin E."/>
            <person name="Murat C."/>
            <person name="Park J."/>
            <person name="Raffaello T."/>
            <person name="Rouze P."/>
            <person name="Salamov A."/>
            <person name="Schmutz J."/>
            <person name="Solheim H."/>
            <person name="Stahlberg J."/>
            <person name="Velez H."/>
            <person name="de Vries R.P."/>
            <person name="Wiebenga A."/>
            <person name="Woodward S."/>
            <person name="Yakovlev I."/>
            <person name="Garbelotto M."/>
            <person name="Martin F."/>
            <person name="Grigoriev I.V."/>
            <person name="Stenlid J."/>
        </authorList>
    </citation>
    <scope>NUCLEOTIDE SEQUENCE [LARGE SCALE GENOMIC DNA]</scope>
    <source>
        <strain evidence="3 4">TC 32-1</strain>
    </source>
</reference>
<feature type="compositionally biased region" description="Polar residues" evidence="1">
    <location>
        <begin position="69"/>
        <end position="84"/>
    </location>
</feature>
<feature type="region of interest" description="Disordered" evidence="1">
    <location>
        <begin position="213"/>
        <end position="251"/>
    </location>
</feature>
<dbReference type="HOGENOM" id="CLU_025145_0_2_1"/>
<evidence type="ECO:0000256" key="1">
    <source>
        <dbReference type="SAM" id="MobiDB-lite"/>
    </source>
</evidence>
<dbReference type="SUPFAM" id="SSF46565">
    <property type="entry name" value="Chaperone J-domain"/>
    <property type="match status" value="1"/>
</dbReference>
<dbReference type="SMART" id="SM00271">
    <property type="entry name" value="DnaJ"/>
    <property type="match status" value="1"/>
</dbReference>
<name>W4JS86_HETIT</name>
<dbReference type="GeneID" id="20667660"/>
<dbReference type="OrthoDB" id="552049at2759"/>
<keyword evidence="4" id="KW-1185">Reference proteome</keyword>
<dbReference type="InterPro" id="IPR036869">
    <property type="entry name" value="J_dom_sf"/>
</dbReference>
<organism evidence="3 4">
    <name type="scientific">Heterobasidion irregulare (strain TC 32-1)</name>
    <dbReference type="NCBI Taxonomy" id="747525"/>
    <lineage>
        <taxon>Eukaryota</taxon>
        <taxon>Fungi</taxon>
        <taxon>Dikarya</taxon>
        <taxon>Basidiomycota</taxon>
        <taxon>Agaricomycotina</taxon>
        <taxon>Agaricomycetes</taxon>
        <taxon>Russulales</taxon>
        <taxon>Bondarzewiaceae</taxon>
        <taxon>Heterobasidion</taxon>
        <taxon>Heterobasidion annosum species complex</taxon>
    </lineage>
</organism>
<dbReference type="Gene3D" id="1.10.287.110">
    <property type="entry name" value="DnaJ domain"/>
    <property type="match status" value="1"/>
</dbReference>
<evidence type="ECO:0000313" key="4">
    <source>
        <dbReference type="Proteomes" id="UP000030671"/>
    </source>
</evidence>
<dbReference type="AlphaFoldDB" id="W4JS86"/>
<feature type="region of interest" description="Disordered" evidence="1">
    <location>
        <begin position="65"/>
        <end position="93"/>
    </location>
</feature>